<dbReference type="PROSITE" id="PS00137">
    <property type="entry name" value="SUBTILASE_HIS"/>
    <property type="match status" value="1"/>
</dbReference>
<dbReference type="PANTHER" id="PTHR43806:SF11">
    <property type="entry name" value="CEREVISIN-RELATED"/>
    <property type="match status" value="1"/>
</dbReference>
<evidence type="ECO:0000256" key="5">
    <source>
        <dbReference type="PIRSR" id="PIRSR615500-1"/>
    </source>
</evidence>
<dbReference type="OrthoDB" id="614750at2"/>
<dbReference type="SUPFAM" id="SSF52743">
    <property type="entry name" value="Subtilisin-like"/>
    <property type="match status" value="1"/>
</dbReference>
<feature type="signal peptide" evidence="8">
    <location>
        <begin position="1"/>
        <end position="29"/>
    </location>
</feature>
<feature type="active site" description="Charge relay system" evidence="5 6">
    <location>
        <position position="194"/>
    </location>
</feature>
<feature type="active site" description="Charge relay system" evidence="5 6">
    <location>
        <position position="628"/>
    </location>
</feature>
<evidence type="ECO:0000256" key="1">
    <source>
        <dbReference type="ARBA" id="ARBA00011073"/>
    </source>
</evidence>
<evidence type="ECO:0000256" key="2">
    <source>
        <dbReference type="ARBA" id="ARBA00022670"/>
    </source>
</evidence>
<dbReference type="Pfam" id="PF00082">
    <property type="entry name" value="Peptidase_S8"/>
    <property type="match status" value="1"/>
</dbReference>
<evidence type="ECO:0000256" key="6">
    <source>
        <dbReference type="PROSITE-ProRule" id="PRU01240"/>
    </source>
</evidence>
<dbReference type="KEGG" id="bcv:Bcav_0898"/>
<evidence type="ECO:0000256" key="7">
    <source>
        <dbReference type="RuleBase" id="RU003355"/>
    </source>
</evidence>
<dbReference type="STRING" id="471853.Bcav_0898"/>
<evidence type="ECO:0000256" key="3">
    <source>
        <dbReference type="ARBA" id="ARBA00022801"/>
    </source>
</evidence>
<protein>
    <submittedName>
        <fullName evidence="10">Peptidase S8 and S53 subtilisin kexin sedolisin</fullName>
    </submittedName>
</protein>
<evidence type="ECO:0000259" key="9">
    <source>
        <dbReference type="Pfam" id="PF00082"/>
    </source>
</evidence>
<dbReference type="InterPro" id="IPR036852">
    <property type="entry name" value="Peptidase_S8/S53_dom_sf"/>
</dbReference>
<dbReference type="InterPro" id="IPR022398">
    <property type="entry name" value="Peptidase_S8_His-AS"/>
</dbReference>
<dbReference type="eggNOG" id="COG1404">
    <property type="taxonomic scope" value="Bacteria"/>
</dbReference>
<proteinExistence type="inferred from homology"/>
<reference evidence="10 11" key="1">
    <citation type="journal article" date="2009" name="Stand. Genomic Sci.">
        <title>Complete genome sequence of Beutenbergia cavernae type strain (HKI 0122).</title>
        <authorList>
            <person name="Land M."/>
            <person name="Pukall R."/>
            <person name="Abt B."/>
            <person name="Goker M."/>
            <person name="Rohde M."/>
            <person name="Glavina Del Rio T."/>
            <person name="Tice H."/>
            <person name="Copeland A."/>
            <person name="Cheng J.F."/>
            <person name="Lucas S."/>
            <person name="Chen F."/>
            <person name="Nolan M."/>
            <person name="Bruce D."/>
            <person name="Goodwin L."/>
            <person name="Pitluck S."/>
            <person name="Ivanova N."/>
            <person name="Mavromatis K."/>
            <person name="Ovchinnikova G."/>
            <person name="Pati A."/>
            <person name="Chen A."/>
            <person name="Palaniappan K."/>
            <person name="Hauser L."/>
            <person name="Chang Y.J."/>
            <person name="Jefferies C.C."/>
            <person name="Saunders E."/>
            <person name="Brettin T."/>
            <person name="Detter J.C."/>
            <person name="Han C."/>
            <person name="Chain P."/>
            <person name="Bristow J."/>
            <person name="Eisen J.A."/>
            <person name="Markowitz V."/>
            <person name="Hugenholtz P."/>
            <person name="Kyrpides N.C."/>
            <person name="Klenk H.P."/>
            <person name="Lapidus A."/>
        </authorList>
    </citation>
    <scope>NUCLEOTIDE SEQUENCE [LARGE SCALE GENOMIC DNA]</scope>
    <source>
        <strain evidence="11">ATCC BAA-8 / DSM 12333 / NBRC 16432</strain>
    </source>
</reference>
<feature type="chain" id="PRO_5038703411" evidence="8">
    <location>
        <begin position="30"/>
        <end position="1234"/>
    </location>
</feature>
<dbReference type="InterPro" id="IPR023827">
    <property type="entry name" value="Peptidase_S8_Asp-AS"/>
</dbReference>
<evidence type="ECO:0000313" key="11">
    <source>
        <dbReference type="Proteomes" id="UP000007962"/>
    </source>
</evidence>
<keyword evidence="8" id="KW-0732">Signal</keyword>
<dbReference type="InterPro" id="IPR023828">
    <property type="entry name" value="Peptidase_S8_Ser-AS"/>
</dbReference>
<dbReference type="AlphaFoldDB" id="C5BZI7"/>
<keyword evidence="4 6" id="KW-0720">Serine protease</keyword>
<dbReference type="GO" id="GO:0004252">
    <property type="term" value="F:serine-type endopeptidase activity"/>
    <property type="evidence" value="ECO:0007669"/>
    <property type="project" value="UniProtKB-UniRule"/>
</dbReference>
<keyword evidence="3 6" id="KW-0378">Hydrolase</keyword>
<feature type="domain" description="Peptidase S8/S53" evidence="9">
    <location>
        <begin position="185"/>
        <end position="665"/>
    </location>
</feature>
<evidence type="ECO:0000256" key="8">
    <source>
        <dbReference type="SAM" id="SignalP"/>
    </source>
</evidence>
<dbReference type="PANTHER" id="PTHR43806">
    <property type="entry name" value="PEPTIDASE S8"/>
    <property type="match status" value="1"/>
</dbReference>
<dbReference type="PRINTS" id="PR00723">
    <property type="entry name" value="SUBTILISIN"/>
</dbReference>
<dbReference type="PROSITE" id="PS00138">
    <property type="entry name" value="SUBTILASE_SER"/>
    <property type="match status" value="1"/>
</dbReference>
<dbReference type="HOGENOM" id="CLU_005356_0_0_11"/>
<feature type="active site" description="Charge relay system" evidence="5 6">
    <location>
        <position position="275"/>
    </location>
</feature>
<name>C5BZI7_BEUC1</name>
<evidence type="ECO:0000256" key="4">
    <source>
        <dbReference type="ARBA" id="ARBA00022825"/>
    </source>
</evidence>
<dbReference type="Proteomes" id="UP000007962">
    <property type="component" value="Chromosome"/>
</dbReference>
<accession>C5BZI7</accession>
<sequence>MSHVRSRVTRALMAGALTGALATTGFVTAAHAEPAGTAADLPSADSFAAATGRGGGVDVSGLVGLEGPTEVFVQLASTPVLEALDASGARSAQAQDDVAADAAAQVEADADTVVAALGDADVLYTTTNGVAGVAVRADAEALRDLAARDDVVAILPIVPKTPASNSGTDIFTGAADSWEFAGVTGEDTTIAVIDTGIDYTHASFGDSALTYPTSADGFDDDVAWPQGKITDGWDFVGHAYNGGYSDDPAVPDSNPIDESAALCTPPEGVPPGSGHGSHVAGTAAGYGVDAEGETFAGDYAALTDDELNTFQVGPGSAPEADLVALKVFGCAGSTAYVGAALDWLLAPDAPEVDVVNLSVGSEFSLVDDPENLLIDALVAAGIVVVTSAGNSGDVYDVGGSPGNANGSLAVANSLGNTFLFEGVEAYVDGATEPLVLPGQYSVNFTGTYPPDPIEVVTLTPGTLPYNSGCEPFTADDAARVAGKVVTLAWDNSVALPCGSAARFTNASNAGAAGVVLTSTDEAFEAGIAGNAVIPGIQLTGPATDELFAFDPATGVVDILSETLSVRFDPSLSVTAPAPSVADTLNASSSRGVHGSRGIVKPDVAAPGTSISSVAVGTGNGASVKSGTSMASPHVAGIAALTVQAHPDWSALQVKTAVINTANHDVRLGETPFGPQRVGTGRVDALQATLDTVLAYDAENPLGVSANFGVVEVGADAVSLTRTVEVANHGTADVTLGASYRPQSPVAGVEYTLSASEVSVPAGGTASVDVTLTVADPAALAKDIDPTVSAVDATYGLPREFLSTATGWLELTGAPNVEGPLRVSVSAAVKPVADIAGGDVVFGDEAATTTTLPLTGRGLAQDGYTSAVVPLELAATSEQIPADELQNPSAAGADLAAVGTAPFTFTDSGGVDHGYVGFGIATHAPWTTLGRATSFAVEVDTGDNAGPYTVEVQKLTDSVGDPHDITIVAVFDAAGTNTGLEFLNNVLGDTDTNTFDTSVAYLPVELAALGFTPEQVAADEVAFSYSVSGLSWYAEPPSEDQGLVLDTIEGLSYDAADTLEFGDGTSPLYVAQPDTGITVSRPGNPDAPPFPAAASDVTPTDDSVLLLNLHNAVGAQFQVIPVEQVTEPEPPAGVSLETTTRPGCLAGFAYVLVKVTNTDEVTARVSIDTPFLDVTYPRVRPDRSVYDVVTTFQRSIAPGTVTVTGTATVDGEVRESVYDVAYEGITCQRGSWSIS</sequence>
<keyword evidence="11" id="KW-1185">Reference proteome</keyword>
<dbReference type="GO" id="GO:0006508">
    <property type="term" value="P:proteolysis"/>
    <property type="evidence" value="ECO:0007669"/>
    <property type="project" value="UniProtKB-KW"/>
</dbReference>
<dbReference type="InterPro" id="IPR050131">
    <property type="entry name" value="Peptidase_S8_subtilisin-like"/>
</dbReference>
<dbReference type="PROSITE" id="PS00136">
    <property type="entry name" value="SUBTILASE_ASP"/>
    <property type="match status" value="1"/>
</dbReference>
<gene>
    <name evidence="10" type="ordered locus">Bcav_0898</name>
</gene>
<organism evidence="10 11">
    <name type="scientific">Beutenbergia cavernae (strain ATCC BAA-8 / DSM 12333 / CCUG 43141 / JCM 11478 / NBRC 16432 / NCIMB 13614 / HKI 0122)</name>
    <dbReference type="NCBI Taxonomy" id="471853"/>
    <lineage>
        <taxon>Bacteria</taxon>
        <taxon>Bacillati</taxon>
        <taxon>Actinomycetota</taxon>
        <taxon>Actinomycetes</taxon>
        <taxon>Micrococcales</taxon>
        <taxon>Beutenbergiaceae</taxon>
        <taxon>Beutenbergia</taxon>
    </lineage>
</organism>
<dbReference type="RefSeq" id="WP_012725939.1">
    <property type="nucleotide sequence ID" value="NC_012669.1"/>
</dbReference>
<comment type="similarity">
    <text evidence="1 6 7">Belongs to the peptidase S8 family.</text>
</comment>
<dbReference type="EMBL" id="CP001618">
    <property type="protein sequence ID" value="ACQ79159.1"/>
    <property type="molecule type" value="Genomic_DNA"/>
</dbReference>
<dbReference type="CDD" id="cd07474">
    <property type="entry name" value="Peptidases_S8_subtilisin_Vpr-like"/>
    <property type="match status" value="1"/>
</dbReference>
<keyword evidence="2 6" id="KW-0645">Protease</keyword>
<dbReference type="PROSITE" id="PS51892">
    <property type="entry name" value="SUBTILASE"/>
    <property type="match status" value="1"/>
</dbReference>
<dbReference type="InterPro" id="IPR034213">
    <property type="entry name" value="S8_Vpr-like"/>
</dbReference>
<dbReference type="InterPro" id="IPR015500">
    <property type="entry name" value="Peptidase_S8_subtilisin-rel"/>
</dbReference>
<evidence type="ECO:0000313" key="10">
    <source>
        <dbReference type="EMBL" id="ACQ79159.1"/>
    </source>
</evidence>
<dbReference type="Gene3D" id="3.40.50.200">
    <property type="entry name" value="Peptidase S8/S53 domain"/>
    <property type="match status" value="2"/>
</dbReference>
<dbReference type="InterPro" id="IPR000209">
    <property type="entry name" value="Peptidase_S8/S53_dom"/>
</dbReference>